<organism evidence="2 3">
    <name type="scientific">Colletotrichum plurivorum</name>
    <dbReference type="NCBI Taxonomy" id="2175906"/>
    <lineage>
        <taxon>Eukaryota</taxon>
        <taxon>Fungi</taxon>
        <taxon>Dikarya</taxon>
        <taxon>Ascomycota</taxon>
        <taxon>Pezizomycotina</taxon>
        <taxon>Sordariomycetes</taxon>
        <taxon>Hypocreomycetidae</taxon>
        <taxon>Glomerellales</taxon>
        <taxon>Glomerellaceae</taxon>
        <taxon>Colletotrichum</taxon>
        <taxon>Colletotrichum orchidearum species complex</taxon>
    </lineage>
</organism>
<dbReference type="EMBL" id="WIGO01000768">
    <property type="protein sequence ID" value="KAF6805116.1"/>
    <property type="molecule type" value="Genomic_DNA"/>
</dbReference>
<keyword evidence="3" id="KW-1185">Reference proteome</keyword>
<protein>
    <submittedName>
        <fullName evidence="2">Uncharacterized protein</fullName>
    </submittedName>
</protein>
<evidence type="ECO:0000256" key="1">
    <source>
        <dbReference type="SAM" id="MobiDB-lite"/>
    </source>
</evidence>
<sequence length="335" mass="37428">MRPRLSHHLTGRYKPTSPPPHLAPPLVDEPPRKRHKSDTKSWTEGSEIDRVLAQIADAIGDVFVVDSESAEAAIQPDYKPNQQIVVRIAKSNKLLVVINVKNESKTHLVLAVVDHKCLAAHKVILMDSFPIDGTLAVAQLCTDSIVKCYLPKTAIRQRRIISQLSNIQSDQSDCDIFVFVFAVSAMTNQALPGRIDISLWRRIMKAVLDAKGSDLVIEVPGQNGVSQELEMLDAWNETIPPCTQVLQALKRRALQHFKNLGEQIEKAVHLEGMKNTDQGGLQWDHGTELEQLKEMESRAAETETCMWSILGKLETYGGVVSTIYTRLEQRGKMRA</sequence>
<proteinExistence type="predicted"/>
<feature type="compositionally biased region" description="Basic residues" evidence="1">
    <location>
        <begin position="1"/>
        <end position="11"/>
    </location>
</feature>
<evidence type="ECO:0000313" key="3">
    <source>
        <dbReference type="Proteomes" id="UP000654918"/>
    </source>
</evidence>
<reference evidence="2" key="1">
    <citation type="journal article" date="2020" name="Phytopathology">
        <title>Genome Sequence Resources of Colletotrichum truncatum, C. plurivorum, C. musicola, and C. sojae: Four Species Pathogenic to Soybean (Glycine max).</title>
        <authorList>
            <person name="Rogerio F."/>
            <person name="Boufleur T.R."/>
            <person name="Ciampi-Guillardi M."/>
            <person name="Sukno S.A."/>
            <person name="Thon M.R."/>
            <person name="Massola Junior N.S."/>
            <person name="Baroncelli R."/>
        </authorList>
    </citation>
    <scope>NUCLEOTIDE SEQUENCE</scope>
    <source>
        <strain evidence="2">LFN00145</strain>
    </source>
</reference>
<dbReference type="AlphaFoldDB" id="A0A8H6J355"/>
<dbReference type="SUPFAM" id="SSF54001">
    <property type="entry name" value="Cysteine proteinases"/>
    <property type="match status" value="1"/>
</dbReference>
<name>A0A8H6J355_9PEZI</name>
<dbReference type="Proteomes" id="UP000654918">
    <property type="component" value="Unassembled WGS sequence"/>
</dbReference>
<gene>
    <name evidence="2" type="ORF">CPLU01_16011</name>
</gene>
<comment type="caution">
    <text evidence="2">The sequence shown here is derived from an EMBL/GenBank/DDBJ whole genome shotgun (WGS) entry which is preliminary data.</text>
</comment>
<dbReference type="InterPro" id="IPR038765">
    <property type="entry name" value="Papain-like_cys_pep_sf"/>
</dbReference>
<accession>A0A8H6J355</accession>
<feature type="region of interest" description="Disordered" evidence="1">
    <location>
        <begin position="1"/>
        <end position="43"/>
    </location>
</feature>
<evidence type="ECO:0000313" key="2">
    <source>
        <dbReference type="EMBL" id="KAF6805116.1"/>
    </source>
</evidence>